<protein>
    <recommendedName>
        <fullName evidence="6">Transposase</fullName>
    </recommendedName>
</protein>
<feature type="domain" description="HAT C-terminal dimerisation" evidence="2">
    <location>
        <begin position="331"/>
        <end position="426"/>
    </location>
</feature>
<evidence type="ECO:0000259" key="2">
    <source>
        <dbReference type="Pfam" id="PF05699"/>
    </source>
</evidence>
<feature type="compositionally biased region" description="Low complexity" evidence="1">
    <location>
        <begin position="461"/>
        <end position="478"/>
    </location>
</feature>
<reference evidence="4 5" key="1">
    <citation type="submission" date="2024-04" db="EMBL/GenBank/DDBJ databases">
        <authorList>
            <person name="Fracassetti M."/>
        </authorList>
    </citation>
    <scope>NUCLEOTIDE SEQUENCE [LARGE SCALE GENOMIC DNA]</scope>
</reference>
<evidence type="ECO:0000259" key="3">
    <source>
        <dbReference type="Pfam" id="PF14372"/>
    </source>
</evidence>
<name>A0AAV2E6M6_9ROSI</name>
<keyword evidence="5" id="KW-1185">Reference proteome</keyword>
<evidence type="ECO:0000313" key="4">
    <source>
        <dbReference type="EMBL" id="CAL1381497.1"/>
    </source>
</evidence>
<dbReference type="EMBL" id="OZ034817">
    <property type="protein sequence ID" value="CAL1381497.1"/>
    <property type="molecule type" value="Genomic_DNA"/>
</dbReference>
<dbReference type="Pfam" id="PF05699">
    <property type="entry name" value="Dimer_Tnp_hAT"/>
    <property type="match status" value="1"/>
</dbReference>
<accession>A0AAV2E6M6</accession>
<dbReference type="Pfam" id="PF14372">
    <property type="entry name" value="hAT-like_RNase-H"/>
    <property type="match status" value="1"/>
</dbReference>
<feature type="compositionally biased region" description="Acidic residues" evidence="1">
    <location>
        <begin position="491"/>
        <end position="515"/>
    </location>
</feature>
<organism evidence="4 5">
    <name type="scientific">Linum trigynum</name>
    <dbReference type="NCBI Taxonomy" id="586398"/>
    <lineage>
        <taxon>Eukaryota</taxon>
        <taxon>Viridiplantae</taxon>
        <taxon>Streptophyta</taxon>
        <taxon>Embryophyta</taxon>
        <taxon>Tracheophyta</taxon>
        <taxon>Spermatophyta</taxon>
        <taxon>Magnoliopsida</taxon>
        <taxon>eudicotyledons</taxon>
        <taxon>Gunneridae</taxon>
        <taxon>Pentapetalae</taxon>
        <taxon>rosids</taxon>
        <taxon>fabids</taxon>
        <taxon>Malpighiales</taxon>
        <taxon>Linaceae</taxon>
        <taxon>Linum</taxon>
    </lineage>
</organism>
<proteinExistence type="predicted"/>
<dbReference type="InterPro" id="IPR008906">
    <property type="entry name" value="HATC_C_dom"/>
</dbReference>
<feature type="region of interest" description="Disordered" evidence="1">
    <location>
        <begin position="461"/>
        <end position="515"/>
    </location>
</feature>
<dbReference type="GO" id="GO:0046983">
    <property type="term" value="F:protein dimerization activity"/>
    <property type="evidence" value="ECO:0007669"/>
    <property type="project" value="InterPro"/>
</dbReference>
<evidence type="ECO:0000256" key="1">
    <source>
        <dbReference type="SAM" id="MobiDB-lite"/>
    </source>
</evidence>
<dbReference type="SUPFAM" id="SSF53098">
    <property type="entry name" value="Ribonuclease H-like"/>
    <property type="match status" value="1"/>
</dbReference>
<evidence type="ECO:0008006" key="6">
    <source>
        <dbReference type="Google" id="ProtNLM"/>
    </source>
</evidence>
<evidence type="ECO:0000313" key="5">
    <source>
        <dbReference type="Proteomes" id="UP001497516"/>
    </source>
</evidence>
<feature type="domain" description="hAT-like transposase RNase-H fold" evidence="3">
    <location>
        <begin position="168"/>
        <end position="275"/>
    </location>
</feature>
<dbReference type="AlphaFoldDB" id="A0AAV2E6M6"/>
<dbReference type="InterPro" id="IPR025525">
    <property type="entry name" value="hAT-like_transposase_RNase-H"/>
</dbReference>
<sequence length="515" mass="58623">MDNASVNDVVAIHMREQLKEWGSDILDGKYLQMRCVAHIINLAVKDGLKETGKSLERVRESVKWVKSTPTRSRKFKDCIEFEKIVSKKFVSLDVATRWNSTYLMLESAKPFEKAFLTLARNDKKFKKHLNEKKYGNESLGITTSYDWSSVGRLIDYLKLFYDLTVRVSGTSYVTLHLLFDEVCEMYTMISEWADDIDFEVSCMAERIKSKLTKYWFEDELENSKMNRLCYMAVILDPRRKIEYLEQALKKVYGESRGKALVEEVKDEMRLLFDHYKHRLGLPGSSPIVIQEDVQEPSGSGDGKKKGKIWGDFRKMKREAILKGTRKSSKSEFDRYLEEEEEDDEVVTRALVGSEEDEYKFDILGWWSRSGMKYPTISEMARDILVVPISTVASESAFSTGGRVLDSFRTSLSPEVVEALICCEDWIRSSDSELVADGEDEGDEVVFQNVYAAFQAWSASAPAGPSGSSRAGPSGSTPATHVLVSSPTMSQVEEDYVDNNSDENDETYVDVEPDEE</sequence>
<dbReference type="GO" id="GO:0003677">
    <property type="term" value="F:DNA binding"/>
    <property type="evidence" value="ECO:0007669"/>
    <property type="project" value="InterPro"/>
</dbReference>
<dbReference type="PANTHER" id="PTHR23272">
    <property type="entry name" value="BED FINGER-RELATED"/>
    <property type="match status" value="1"/>
</dbReference>
<gene>
    <name evidence="4" type="ORF">LTRI10_LOCUS22874</name>
</gene>
<dbReference type="PANTHER" id="PTHR23272:SF193">
    <property type="entry name" value="OS07G0624100 PROTEIN"/>
    <property type="match status" value="1"/>
</dbReference>
<dbReference type="Proteomes" id="UP001497516">
    <property type="component" value="Chromosome 4"/>
</dbReference>
<dbReference type="InterPro" id="IPR012337">
    <property type="entry name" value="RNaseH-like_sf"/>
</dbReference>